<dbReference type="STRING" id="134601.AFA91_22220"/>
<dbReference type="KEGG" id="mgo:AFA91_22220"/>
<dbReference type="SUPFAM" id="SSF54593">
    <property type="entry name" value="Glyoxalase/Bleomycin resistance protein/Dihydroxybiphenyl dioxygenase"/>
    <property type="match status" value="1"/>
</dbReference>
<dbReference type="EMBL" id="CP012150">
    <property type="protein sequence ID" value="AKS34161.1"/>
    <property type="molecule type" value="Genomic_DNA"/>
</dbReference>
<protein>
    <submittedName>
        <fullName evidence="1">Glyoxalase</fullName>
    </submittedName>
</protein>
<gene>
    <name evidence="1" type="ORF">AFA91_22220</name>
</gene>
<evidence type="ECO:0000313" key="2">
    <source>
        <dbReference type="Proteomes" id="UP000062255"/>
    </source>
</evidence>
<dbReference type="PATRIC" id="fig|134601.6.peg.4584"/>
<dbReference type="InterPro" id="IPR029068">
    <property type="entry name" value="Glyas_Bleomycin-R_OHBP_Dase"/>
</dbReference>
<reference evidence="1 2" key="1">
    <citation type="submission" date="2015-07" db="EMBL/GenBank/DDBJ databases">
        <title>Complete genome sequence of Mycobacterium goodii X7B, a facultative thermophilic biodesulfurizing bacterium.</title>
        <authorList>
            <person name="Yu B."/>
            <person name="Li F."/>
            <person name="Xu P."/>
        </authorList>
    </citation>
    <scope>NUCLEOTIDE SEQUENCE [LARGE SCALE GENOMIC DNA]</scope>
    <source>
        <strain evidence="1 2">X7B</strain>
    </source>
</reference>
<evidence type="ECO:0000313" key="1">
    <source>
        <dbReference type="EMBL" id="AKS34161.1"/>
    </source>
</evidence>
<organism evidence="1 2">
    <name type="scientific">Mycolicibacterium goodii</name>
    <name type="common">Mycobacterium goodii</name>
    <dbReference type="NCBI Taxonomy" id="134601"/>
    <lineage>
        <taxon>Bacteria</taxon>
        <taxon>Bacillati</taxon>
        <taxon>Actinomycetota</taxon>
        <taxon>Actinomycetes</taxon>
        <taxon>Mycobacteriales</taxon>
        <taxon>Mycobacteriaceae</taxon>
        <taxon>Mycolicibacterium</taxon>
    </lineage>
</organism>
<dbReference type="Gene3D" id="3.10.180.10">
    <property type="entry name" value="2,3-Dihydroxybiphenyl 1,2-Dioxygenase, domain 1"/>
    <property type="match status" value="1"/>
</dbReference>
<dbReference type="RefSeq" id="WP_049746609.1">
    <property type="nucleotide sequence ID" value="NZ_CP012150.1"/>
</dbReference>
<dbReference type="Proteomes" id="UP000062255">
    <property type="component" value="Chromosome"/>
</dbReference>
<proteinExistence type="predicted"/>
<sequence length="121" mass="13047">MASSPRDVVVHDTTAVVATSRFAEAVAWYGCLFGREPDLRAVAGTAEWQLTATSWLQVVADEAAAGRTAVRFGVSDLRTTRVALADRGVSVPEIRLLTERVAVLDVTDPDGNRVCFVQELT</sequence>
<dbReference type="AlphaFoldDB" id="A0A0K0X9V9"/>
<dbReference type="OrthoDB" id="2453533at2"/>
<name>A0A0K0X9V9_MYCGD</name>
<accession>A0A0K0X9V9</accession>